<gene>
    <name evidence="2" type="ORF">HGG76_26960</name>
</gene>
<proteinExistence type="predicted"/>
<organism evidence="2 3">
    <name type="scientific">Brucella tritici</name>
    <dbReference type="NCBI Taxonomy" id="94626"/>
    <lineage>
        <taxon>Bacteria</taxon>
        <taxon>Pseudomonadati</taxon>
        <taxon>Pseudomonadota</taxon>
        <taxon>Alphaproteobacteria</taxon>
        <taxon>Hyphomicrobiales</taxon>
        <taxon>Brucellaceae</taxon>
        <taxon>Brucella/Ochrobactrum group</taxon>
        <taxon>Brucella</taxon>
    </lineage>
</organism>
<evidence type="ECO:0000313" key="3">
    <source>
        <dbReference type="Proteomes" id="UP000558475"/>
    </source>
</evidence>
<accession>A0A7X6FUC5</accession>
<reference evidence="2 3" key="1">
    <citation type="submission" date="2020-04" db="EMBL/GenBank/DDBJ databases">
        <title>Whole genome sequencing of clinical and environmental type strains of Ochrobactrum.</title>
        <authorList>
            <person name="Dharne M."/>
        </authorList>
    </citation>
    <scope>NUCLEOTIDE SEQUENCE [LARGE SCALE GENOMIC DNA]</scope>
    <source>
        <strain evidence="2 3">DSM 13340</strain>
    </source>
</reference>
<dbReference type="EMBL" id="JAAXZB010000005">
    <property type="protein sequence ID" value="NKW11245.1"/>
    <property type="molecule type" value="Genomic_DNA"/>
</dbReference>
<keyword evidence="1" id="KW-1133">Transmembrane helix</keyword>
<dbReference type="Proteomes" id="UP000558475">
    <property type="component" value="Unassembled WGS sequence"/>
</dbReference>
<evidence type="ECO:0000313" key="2">
    <source>
        <dbReference type="EMBL" id="NKW11245.1"/>
    </source>
</evidence>
<dbReference type="AlphaFoldDB" id="A0A7X6FUC5"/>
<protein>
    <submittedName>
        <fullName evidence="2">Uncharacterized protein</fullName>
    </submittedName>
</protein>
<keyword evidence="1" id="KW-0472">Membrane</keyword>
<sequence>MASNGHVLATWINNDRGFRQPLAALTSAYAFTVILGIAVFATGNMTPERFRGIGEIGRIYSNLFQSEASKQAIAAAQDAVEGIIPEFELKNWAFDPTNVTKFDDGRTLHAKYFWASKSPKSDNSISDLKKLQDMRDVQLSLLTRGKDKAGSLVSANVVRNLEKENAFDTTVWIARLHAKYDAEKKPAVVTYPANGLFKNKEAVDALSTTGLLALTSTGFYVMGFVDGVLSANFINDRGECTWVYGAKLDGKCESAFPYIHYPEIGDPVNHEEQTAVLNDLKSTVYGQMPDIEIVSLFDRLRVSQELTQDPVDTAF</sequence>
<evidence type="ECO:0000256" key="1">
    <source>
        <dbReference type="SAM" id="Phobius"/>
    </source>
</evidence>
<feature type="transmembrane region" description="Helical" evidence="1">
    <location>
        <begin position="20"/>
        <end position="41"/>
    </location>
</feature>
<keyword evidence="1" id="KW-0812">Transmembrane</keyword>
<comment type="caution">
    <text evidence="2">The sequence shown here is derived from an EMBL/GenBank/DDBJ whole genome shotgun (WGS) entry which is preliminary data.</text>
</comment>
<name>A0A7X6FUC5_9HYPH</name>